<evidence type="ECO:0000313" key="2">
    <source>
        <dbReference type="EMBL" id="ETS79301.1"/>
    </source>
</evidence>
<dbReference type="EMBL" id="KI912114">
    <property type="protein sequence ID" value="ETS79301.1"/>
    <property type="molecule type" value="Genomic_DNA"/>
</dbReference>
<dbReference type="InParanoid" id="W3X2B9"/>
<sequence length="337" mass="37137">MIFNAITLAAVLTATTVSAHGDVDREIAMRSAMLEHTARDLSHCATKLKARGFEERAIQRRSETRAKLMKKRNIRARDVDSVLATDHNETALAYTLDTDESVIFASNGSCTLTPEGESGPYYVGGEYVRSDLVEDVEGVPVHYEFQILDVDTCEPIVGSYFEIFNCNSTGVYSGTTNAGNGNTADTSVLDETWLRGLQLTDEEGVVHFDTIFAGHYTGRATHIHTLLHQNATVRENGTVFDTSFTHIGQTFWDQSVRDQIELLYPYNTNTQTVTQNADDKVFLVEAPTSDPVFRYVQLGDSIEDGFLAWIVLSVNTTLSTEVSPAATYYESGGVESA</sequence>
<feature type="signal peptide" evidence="1">
    <location>
        <begin position="1"/>
        <end position="21"/>
    </location>
</feature>
<dbReference type="PANTHER" id="PTHR34315:SF1">
    <property type="entry name" value="INTRADIOL RING-CLEAVAGE DIOXYGENASES DOMAIN-CONTAINING PROTEIN-RELATED"/>
    <property type="match status" value="1"/>
</dbReference>
<evidence type="ECO:0008006" key="4">
    <source>
        <dbReference type="Google" id="ProtNLM"/>
    </source>
</evidence>
<keyword evidence="3" id="KW-1185">Reference proteome</keyword>
<gene>
    <name evidence="2" type="ORF">PFICI_09154</name>
</gene>
<dbReference type="GO" id="GO:0005506">
    <property type="term" value="F:iron ion binding"/>
    <property type="evidence" value="ECO:0007669"/>
    <property type="project" value="InterPro"/>
</dbReference>
<reference evidence="3" key="1">
    <citation type="journal article" date="2015" name="BMC Genomics">
        <title>Genomic and transcriptomic analysis of the endophytic fungus Pestalotiopsis fici reveals its lifestyle and high potential for synthesis of natural products.</title>
        <authorList>
            <person name="Wang X."/>
            <person name="Zhang X."/>
            <person name="Liu L."/>
            <person name="Xiang M."/>
            <person name="Wang W."/>
            <person name="Sun X."/>
            <person name="Che Y."/>
            <person name="Guo L."/>
            <person name="Liu G."/>
            <person name="Guo L."/>
            <person name="Wang C."/>
            <person name="Yin W.B."/>
            <person name="Stadler M."/>
            <person name="Zhang X."/>
            <person name="Liu X."/>
        </authorList>
    </citation>
    <scope>NUCLEOTIDE SEQUENCE [LARGE SCALE GENOMIC DNA]</scope>
    <source>
        <strain evidence="3">W106-1 / CGMCC3.15140</strain>
    </source>
</reference>
<dbReference type="SUPFAM" id="SSF49482">
    <property type="entry name" value="Aromatic compound dioxygenase"/>
    <property type="match status" value="1"/>
</dbReference>
<organism evidence="2 3">
    <name type="scientific">Pestalotiopsis fici (strain W106-1 / CGMCC3.15140)</name>
    <dbReference type="NCBI Taxonomy" id="1229662"/>
    <lineage>
        <taxon>Eukaryota</taxon>
        <taxon>Fungi</taxon>
        <taxon>Dikarya</taxon>
        <taxon>Ascomycota</taxon>
        <taxon>Pezizomycotina</taxon>
        <taxon>Sordariomycetes</taxon>
        <taxon>Xylariomycetidae</taxon>
        <taxon>Amphisphaeriales</taxon>
        <taxon>Sporocadaceae</taxon>
        <taxon>Pestalotiopsis</taxon>
    </lineage>
</organism>
<dbReference type="RefSeq" id="XP_007835926.1">
    <property type="nucleotide sequence ID" value="XM_007837735.1"/>
</dbReference>
<evidence type="ECO:0000256" key="1">
    <source>
        <dbReference type="SAM" id="SignalP"/>
    </source>
</evidence>
<dbReference type="Gene3D" id="2.60.130.10">
    <property type="entry name" value="Aromatic compound dioxygenase"/>
    <property type="match status" value="1"/>
</dbReference>
<evidence type="ECO:0000313" key="3">
    <source>
        <dbReference type="Proteomes" id="UP000030651"/>
    </source>
</evidence>
<protein>
    <recommendedName>
        <fullName evidence="4">Intradiol ring-cleavage dioxygenases domain-containing protein</fullName>
    </recommendedName>
</protein>
<dbReference type="OrthoDB" id="121380at2759"/>
<dbReference type="PANTHER" id="PTHR34315">
    <property type="match status" value="1"/>
</dbReference>
<dbReference type="CDD" id="cd03457">
    <property type="entry name" value="intradiol_dioxygenase_like"/>
    <property type="match status" value="1"/>
</dbReference>
<dbReference type="GO" id="GO:0016702">
    <property type="term" value="F:oxidoreductase activity, acting on single donors with incorporation of molecular oxygen, incorporation of two atoms of oxygen"/>
    <property type="evidence" value="ECO:0007669"/>
    <property type="project" value="InterPro"/>
</dbReference>
<dbReference type="HOGENOM" id="CLU_027719_0_1_1"/>
<dbReference type="KEGG" id="pfy:PFICI_09154"/>
<accession>W3X2B9</accession>
<dbReference type="Proteomes" id="UP000030651">
    <property type="component" value="Unassembled WGS sequence"/>
</dbReference>
<name>W3X2B9_PESFW</name>
<keyword evidence="1" id="KW-0732">Signal</keyword>
<feature type="chain" id="PRO_5004835339" description="Intradiol ring-cleavage dioxygenases domain-containing protein" evidence="1">
    <location>
        <begin position="22"/>
        <end position="337"/>
    </location>
</feature>
<dbReference type="InterPro" id="IPR015889">
    <property type="entry name" value="Intradiol_dOase_core"/>
</dbReference>
<dbReference type="GeneID" id="19274167"/>
<dbReference type="eggNOG" id="ENOG502QPRK">
    <property type="taxonomic scope" value="Eukaryota"/>
</dbReference>
<proteinExistence type="predicted"/>
<dbReference type="AlphaFoldDB" id="W3X2B9"/>